<keyword evidence="7" id="KW-1185">Reference proteome</keyword>
<dbReference type="CDD" id="cd02440">
    <property type="entry name" value="AdoMet_MTases"/>
    <property type="match status" value="1"/>
</dbReference>
<accession>A0A8J5XS25</accession>
<dbReference type="GO" id="GO:0032259">
    <property type="term" value="P:methylation"/>
    <property type="evidence" value="ECO:0007669"/>
    <property type="project" value="UniProtKB-KW"/>
</dbReference>
<evidence type="ECO:0000313" key="7">
    <source>
        <dbReference type="Proteomes" id="UP000751190"/>
    </source>
</evidence>
<dbReference type="SUPFAM" id="SSF53335">
    <property type="entry name" value="S-adenosyl-L-methionine-dependent methyltransferases"/>
    <property type="match status" value="1"/>
</dbReference>
<dbReference type="SUPFAM" id="SSF46785">
    <property type="entry name" value="Winged helix' DNA-binding domain"/>
    <property type="match status" value="1"/>
</dbReference>
<dbReference type="Pfam" id="PF08100">
    <property type="entry name" value="Dimerisation"/>
    <property type="match status" value="1"/>
</dbReference>
<gene>
    <name evidence="6" type="ORF">KFE25_008254</name>
</gene>
<dbReference type="PANTHER" id="PTHR43712">
    <property type="entry name" value="PUTATIVE (AFU_ORTHOLOGUE AFUA_4G14580)-RELATED"/>
    <property type="match status" value="1"/>
</dbReference>
<evidence type="ECO:0000313" key="6">
    <source>
        <dbReference type="EMBL" id="KAG8466875.1"/>
    </source>
</evidence>
<dbReference type="GO" id="GO:0008171">
    <property type="term" value="F:O-methyltransferase activity"/>
    <property type="evidence" value="ECO:0007669"/>
    <property type="project" value="InterPro"/>
</dbReference>
<feature type="domain" description="O-methyltransferase dimerisation" evidence="5">
    <location>
        <begin position="58"/>
        <end position="102"/>
    </location>
</feature>
<dbReference type="PROSITE" id="PS51683">
    <property type="entry name" value="SAM_OMT_II"/>
    <property type="match status" value="1"/>
</dbReference>
<dbReference type="InterPro" id="IPR001077">
    <property type="entry name" value="COMT_C"/>
</dbReference>
<sequence>MVSTPLRSPSAVAAVTAVPPSSAPELDPVARFVDENPYIRRMLAYPVGFVSASNWLASSIYVAAKLRVFDALSHGPRTVAQIATEVDADVDALARLLRALGGQGPVPGVLIEVFDSPLPFAPAMLLPALPQLPFSAPRAPALIEESERRYALTPLGALLRTDAVGSMRPWAIFSGEELGRAWSNGLLEAVRNGKPDFGASQRAPASAAPSGFFEYMAAHADAGARFDASMEAVSEYAGIFDGLGLFDWSLGGRASTIVDVGGGTGTMLCAILKAHRTLRGTLFDRSEVLGRAPAVLQRAAPGVRERVELVPGSFFDAPSIPAGADVYVLKNIAHDWADDDAARLLRCVGSAMRADSVLVLLDVVRSARLGYEPWVLDFADFYDLNMLVTVGGKERSRAEWERLLHSAGFELVSIRAGAERGVSAIEATLRAGGSPSLP</sequence>
<dbReference type="Gene3D" id="3.40.50.150">
    <property type="entry name" value="Vaccinia Virus protein VP39"/>
    <property type="match status" value="1"/>
</dbReference>
<dbReference type="InterPro" id="IPR029063">
    <property type="entry name" value="SAM-dependent_MTases_sf"/>
</dbReference>
<feature type="domain" description="O-methyltransferase C-terminal" evidence="4">
    <location>
        <begin position="186"/>
        <end position="410"/>
    </location>
</feature>
<evidence type="ECO:0000256" key="2">
    <source>
        <dbReference type="ARBA" id="ARBA00022679"/>
    </source>
</evidence>
<dbReference type="InterPro" id="IPR036388">
    <property type="entry name" value="WH-like_DNA-bd_sf"/>
</dbReference>
<dbReference type="EMBL" id="JAGTXO010000007">
    <property type="protein sequence ID" value="KAG8466875.1"/>
    <property type="molecule type" value="Genomic_DNA"/>
</dbReference>
<dbReference type="Pfam" id="PF00891">
    <property type="entry name" value="Methyltransf_2"/>
    <property type="match status" value="1"/>
</dbReference>
<comment type="caution">
    <text evidence="6">The sequence shown here is derived from an EMBL/GenBank/DDBJ whole genome shotgun (WGS) entry which is preliminary data.</text>
</comment>
<keyword evidence="2" id="KW-0808">Transferase</keyword>
<proteinExistence type="predicted"/>
<dbReference type="InterPro" id="IPR012967">
    <property type="entry name" value="COMT_dimerisation"/>
</dbReference>
<reference evidence="6" key="1">
    <citation type="submission" date="2021-05" db="EMBL/GenBank/DDBJ databases">
        <title>The genome of the haptophyte Pavlova lutheri (Diacronema luteri, Pavlovales) - a model for lipid biosynthesis in eukaryotic algae.</title>
        <authorList>
            <person name="Hulatt C.J."/>
            <person name="Posewitz M.C."/>
        </authorList>
    </citation>
    <scope>NUCLEOTIDE SEQUENCE</scope>
    <source>
        <strain evidence="6">NIVA-4/92</strain>
    </source>
</reference>
<keyword evidence="3" id="KW-0949">S-adenosyl-L-methionine</keyword>
<dbReference type="GO" id="GO:0046983">
    <property type="term" value="F:protein dimerization activity"/>
    <property type="evidence" value="ECO:0007669"/>
    <property type="project" value="InterPro"/>
</dbReference>
<dbReference type="PANTHER" id="PTHR43712:SF2">
    <property type="entry name" value="O-METHYLTRANSFERASE CICE"/>
    <property type="match status" value="1"/>
</dbReference>
<dbReference type="OrthoDB" id="1606438at2759"/>
<dbReference type="Gene3D" id="1.10.10.10">
    <property type="entry name" value="Winged helix-like DNA-binding domain superfamily/Winged helix DNA-binding domain"/>
    <property type="match status" value="1"/>
</dbReference>
<organism evidence="6 7">
    <name type="scientific">Diacronema lutheri</name>
    <name type="common">Unicellular marine alga</name>
    <name type="synonym">Monochrysis lutheri</name>
    <dbReference type="NCBI Taxonomy" id="2081491"/>
    <lineage>
        <taxon>Eukaryota</taxon>
        <taxon>Haptista</taxon>
        <taxon>Haptophyta</taxon>
        <taxon>Pavlovophyceae</taxon>
        <taxon>Pavlovales</taxon>
        <taxon>Pavlovaceae</taxon>
        <taxon>Diacronema</taxon>
    </lineage>
</organism>
<dbReference type="Proteomes" id="UP000751190">
    <property type="component" value="Unassembled WGS sequence"/>
</dbReference>
<dbReference type="AlphaFoldDB" id="A0A8J5XS25"/>
<dbReference type="InterPro" id="IPR036390">
    <property type="entry name" value="WH_DNA-bd_sf"/>
</dbReference>
<evidence type="ECO:0000259" key="4">
    <source>
        <dbReference type="Pfam" id="PF00891"/>
    </source>
</evidence>
<evidence type="ECO:0000259" key="5">
    <source>
        <dbReference type="Pfam" id="PF08100"/>
    </source>
</evidence>
<keyword evidence="1" id="KW-0489">Methyltransferase</keyword>
<evidence type="ECO:0000256" key="1">
    <source>
        <dbReference type="ARBA" id="ARBA00022603"/>
    </source>
</evidence>
<evidence type="ECO:0008006" key="8">
    <source>
        <dbReference type="Google" id="ProtNLM"/>
    </source>
</evidence>
<evidence type="ECO:0000256" key="3">
    <source>
        <dbReference type="ARBA" id="ARBA00022691"/>
    </source>
</evidence>
<protein>
    <recommendedName>
        <fullName evidence="8">O-methyltransferase domain-containing protein</fullName>
    </recommendedName>
</protein>
<dbReference type="InterPro" id="IPR016461">
    <property type="entry name" value="COMT-like"/>
</dbReference>
<name>A0A8J5XS25_DIALT</name>